<keyword evidence="7" id="KW-1185">Reference proteome</keyword>
<dbReference type="OrthoDB" id="9765111at2"/>
<evidence type="ECO:0000313" key="7">
    <source>
        <dbReference type="Proteomes" id="UP000266258"/>
    </source>
</evidence>
<evidence type="ECO:0008006" key="8">
    <source>
        <dbReference type="Google" id="ProtNLM"/>
    </source>
</evidence>
<name>A0A3A1YB17_9GAMM</name>
<dbReference type="EMBL" id="NRJH01000016">
    <property type="protein sequence ID" value="RIY33374.1"/>
    <property type="molecule type" value="Genomic_DNA"/>
</dbReference>
<dbReference type="InterPro" id="IPR003798">
    <property type="entry name" value="DNA_recombination_RmuC"/>
</dbReference>
<keyword evidence="4" id="KW-0233">DNA recombination</keyword>
<comment type="similarity">
    <text evidence="2">Belongs to the RmuC family.</text>
</comment>
<gene>
    <name evidence="6" type="ORF">CJP74_01955</name>
</gene>
<sequence>MNQILLIPLFLLLLLCFYLWHKLSLSKQNSSLLESKLIDLTSEHLKVSGELEQVQFDYQQSKSLFSQQETELATLKNTNAHLQTQVEQQEQKAQTHEQKLEEQRQLAGQAQLQASLGQEKINQLEKEKEQLAQEYQDKLNLLKQQQQEQLLSLEKQQKERFVQLQEAYKQQEQATKEQLEAMQVITNQNLKIMQEKLENATSKLVQGTYEKNIEQFKTITNPFKEKLEEFNKRTNDILEKNLQNDSKFATQIETFDKQIEKIHAQADNLSNALRGSVKKLGNWGEQQLAVLLESVGLIRGTHFALQPKFKSAAGNSLQPDCVLNLPNGRKIIIDSKTTLNAYYNAYNAKTKEEETLEAQKLVKNIESHINDLKSKEYQKLPELNSLDFVLMYIPIDNVLSYIAQTKPEVFLEAQKANIAIVTNSTLFPLLTLIDSIWQSYEQSNNVRKLIEWADKFFARMGDIAILTKKVGDNLSTTNNNFNKLLSRLVSNSGALRRVEKFSSEAKKAGAELEKLQPLATSVEQQSLNQLDNFIAQLPQEATADFYADVIDEAELEQEQSLVLGQEQKQDLELGDAQEQDLELGQEQEQDLEPEVDQAQDLELGQEQEQDLELGLDQELDLEQAVLAPEPISYTDPLADPELAAQIQSQMANVSAHNEANFFAEYDQIFAPFDK</sequence>
<organism evidence="6 7">
    <name type="scientific">Psittacicella melopsittaci</name>
    <dbReference type="NCBI Taxonomy" id="2028576"/>
    <lineage>
        <taxon>Bacteria</taxon>
        <taxon>Pseudomonadati</taxon>
        <taxon>Pseudomonadota</taxon>
        <taxon>Gammaproteobacteria</taxon>
        <taxon>Pasteurellales</taxon>
        <taxon>Psittacicellaceae</taxon>
        <taxon>Psittacicella</taxon>
    </lineage>
</organism>
<dbReference type="GO" id="GO:0006310">
    <property type="term" value="P:DNA recombination"/>
    <property type="evidence" value="ECO:0007669"/>
    <property type="project" value="UniProtKB-KW"/>
</dbReference>
<comment type="function">
    <text evidence="1">Involved in DNA recombination.</text>
</comment>
<dbReference type="RefSeq" id="WP_119496599.1">
    <property type="nucleotide sequence ID" value="NZ_NRJH01000016.1"/>
</dbReference>
<accession>A0A3A1YB17</accession>
<dbReference type="Pfam" id="PF02646">
    <property type="entry name" value="RmuC"/>
    <property type="match status" value="1"/>
</dbReference>
<evidence type="ECO:0000256" key="5">
    <source>
        <dbReference type="SAM" id="Coils"/>
    </source>
</evidence>
<evidence type="ECO:0000256" key="4">
    <source>
        <dbReference type="ARBA" id="ARBA00023172"/>
    </source>
</evidence>
<evidence type="ECO:0000256" key="3">
    <source>
        <dbReference type="ARBA" id="ARBA00023054"/>
    </source>
</evidence>
<feature type="coiled-coil region" evidence="5">
    <location>
        <begin position="65"/>
        <end position="174"/>
    </location>
</feature>
<proteinExistence type="inferred from homology"/>
<dbReference type="PANTHER" id="PTHR30563:SF0">
    <property type="entry name" value="DNA RECOMBINATION PROTEIN RMUC"/>
    <property type="match status" value="1"/>
</dbReference>
<evidence type="ECO:0000256" key="2">
    <source>
        <dbReference type="ARBA" id="ARBA00009840"/>
    </source>
</evidence>
<dbReference type="Proteomes" id="UP000266258">
    <property type="component" value="Unassembled WGS sequence"/>
</dbReference>
<keyword evidence="3 5" id="KW-0175">Coiled coil</keyword>
<dbReference type="PANTHER" id="PTHR30563">
    <property type="entry name" value="DNA RECOMBINATION PROTEIN RMUC"/>
    <property type="match status" value="1"/>
</dbReference>
<reference evidence="6 7" key="1">
    <citation type="submission" date="2017-08" db="EMBL/GenBank/DDBJ databases">
        <title>Reclassification of Bisgaard taxon 37 and 44.</title>
        <authorList>
            <person name="Christensen H."/>
        </authorList>
    </citation>
    <scope>NUCLEOTIDE SEQUENCE [LARGE SCALE GENOMIC DNA]</scope>
    <source>
        <strain evidence="6 7">B96_4</strain>
    </source>
</reference>
<evidence type="ECO:0000313" key="6">
    <source>
        <dbReference type="EMBL" id="RIY33374.1"/>
    </source>
</evidence>
<dbReference type="AlphaFoldDB" id="A0A3A1YB17"/>
<evidence type="ECO:0000256" key="1">
    <source>
        <dbReference type="ARBA" id="ARBA00003416"/>
    </source>
</evidence>
<protein>
    <recommendedName>
        <fullName evidence="8">DNA recombination protein RmuC</fullName>
    </recommendedName>
</protein>
<comment type="caution">
    <text evidence="6">The sequence shown here is derived from an EMBL/GenBank/DDBJ whole genome shotgun (WGS) entry which is preliminary data.</text>
</comment>